<name>X6NIB2_RETFI</name>
<reference evidence="2 3" key="1">
    <citation type="journal article" date="2013" name="Curr. Biol.">
        <title>The Genome of the Foraminiferan Reticulomyxa filosa.</title>
        <authorList>
            <person name="Glockner G."/>
            <person name="Hulsmann N."/>
            <person name="Schleicher M."/>
            <person name="Noegel A.A."/>
            <person name="Eichinger L."/>
            <person name="Gallinger C."/>
            <person name="Pawlowski J."/>
            <person name="Sierra R."/>
            <person name="Euteneuer U."/>
            <person name="Pillet L."/>
            <person name="Moustafa A."/>
            <person name="Platzer M."/>
            <person name="Groth M."/>
            <person name="Szafranski K."/>
            <person name="Schliwa M."/>
        </authorList>
    </citation>
    <scope>NUCLEOTIDE SEQUENCE [LARGE SCALE GENOMIC DNA]</scope>
</reference>
<keyword evidence="1" id="KW-0175">Coiled coil</keyword>
<dbReference type="EMBL" id="ASPP01008316">
    <property type="protein sequence ID" value="ETO25731.1"/>
    <property type="molecule type" value="Genomic_DNA"/>
</dbReference>
<organism evidence="2 3">
    <name type="scientific">Reticulomyxa filosa</name>
    <dbReference type="NCBI Taxonomy" id="46433"/>
    <lineage>
        <taxon>Eukaryota</taxon>
        <taxon>Sar</taxon>
        <taxon>Rhizaria</taxon>
        <taxon>Retaria</taxon>
        <taxon>Foraminifera</taxon>
        <taxon>Monothalamids</taxon>
        <taxon>Reticulomyxidae</taxon>
        <taxon>Reticulomyxa</taxon>
    </lineage>
</organism>
<evidence type="ECO:0000256" key="1">
    <source>
        <dbReference type="SAM" id="Coils"/>
    </source>
</evidence>
<dbReference type="Proteomes" id="UP000023152">
    <property type="component" value="Unassembled WGS sequence"/>
</dbReference>
<proteinExistence type="predicted"/>
<protein>
    <submittedName>
        <fullName evidence="2">Uncharacterized protein</fullName>
    </submittedName>
</protein>
<gene>
    <name evidence="2" type="ORF">RFI_11406</name>
</gene>
<feature type="coiled-coil region" evidence="1">
    <location>
        <begin position="1"/>
        <end position="30"/>
    </location>
</feature>
<dbReference type="AlphaFoldDB" id="X6NIB2"/>
<keyword evidence="3" id="KW-1185">Reference proteome</keyword>
<accession>X6NIB2</accession>
<evidence type="ECO:0000313" key="2">
    <source>
        <dbReference type="EMBL" id="ETO25731.1"/>
    </source>
</evidence>
<sequence length="119" mass="14203">MSNEKDDLKTQLNENENIELTRNAEQIEKNITRQSKIYTSGRLNMSTELKVPKKNEAYERRISQSERFFEAKEYGAKYVRKPVYNNVFMEKLSHEVEINESMHEIQRLFATLHFLQEGE</sequence>
<evidence type="ECO:0000313" key="3">
    <source>
        <dbReference type="Proteomes" id="UP000023152"/>
    </source>
</evidence>
<comment type="caution">
    <text evidence="2">The sequence shown here is derived from an EMBL/GenBank/DDBJ whole genome shotgun (WGS) entry which is preliminary data.</text>
</comment>